<comment type="similarity">
    <text evidence="1">Belongs to the AHA1 family.</text>
</comment>
<proteinExistence type="inferred from homology"/>
<dbReference type="Pfam" id="PF08327">
    <property type="entry name" value="AHSA1"/>
    <property type="match status" value="1"/>
</dbReference>
<accession>A0A544TNG7</accession>
<organism evidence="3 4">
    <name type="scientific">Psychrobacillus vulpis</name>
    <dbReference type="NCBI Taxonomy" id="2325572"/>
    <lineage>
        <taxon>Bacteria</taxon>
        <taxon>Bacillati</taxon>
        <taxon>Bacillota</taxon>
        <taxon>Bacilli</taxon>
        <taxon>Bacillales</taxon>
        <taxon>Bacillaceae</taxon>
        <taxon>Psychrobacillus</taxon>
    </lineage>
</organism>
<protein>
    <recommendedName>
        <fullName evidence="2">Activator of Hsp90 ATPase homologue 1/2-like C-terminal domain-containing protein</fullName>
    </recommendedName>
</protein>
<dbReference type="SUPFAM" id="SSF55961">
    <property type="entry name" value="Bet v1-like"/>
    <property type="match status" value="1"/>
</dbReference>
<dbReference type="OrthoDB" id="2355173at2"/>
<dbReference type="EMBL" id="VDGI01000018">
    <property type="protein sequence ID" value="TQR18993.1"/>
    <property type="molecule type" value="Genomic_DNA"/>
</dbReference>
<dbReference type="AlphaFoldDB" id="A0A544TNG7"/>
<keyword evidence="4" id="KW-1185">Reference proteome</keyword>
<dbReference type="CDD" id="cd07814">
    <property type="entry name" value="SRPBCC_CalC_Aha1-like"/>
    <property type="match status" value="1"/>
</dbReference>
<comment type="caution">
    <text evidence="3">The sequence shown here is derived from an EMBL/GenBank/DDBJ whole genome shotgun (WGS) entry which is preliminary data.</text>
</comment>
<reference evidence="3 4" key="1">
    <citation type="submission" date="2019-06" db="EMBL/GenBank/DDBJ databases">
        <title>Psychrobacillus vulpis sp. nov., a new species isolated from feces of a red fox that inhabits in The Tablas de Daimiel Natural Park, Albacete, Spain.</title>
        <authorList>
            <person name="Rodriguez M."/>
            <person name="Reina J.C."/>
            <person name="Bejar V."/>
            <person name="Llamas I."/>
        </authorList>
    </citation>
    <scope>NUCLEOTIDE SEQUENCE [LARGE SCALE GENOMIC DNA]</scope>
    <source>
        <strain evidence="3 4">Z8</strain>
    </source>
</reference>
<dbReference type="InterPro" id="IPR013538">
    <property type="entry name" value="ASHA1/2-like_C"/>
</dbReference>
<evidence type="ECO:0000256" key="1">
    <source>
        <dbReference type="ARBA" id="ARBA00006817"/>
    </source>
</evidence>
<gene>
    <name evidence="3" type="ORF">FG384_15405</name>
</gene>
<dbReference type="InterPro" id="IPR023393">
    <property type="entry name" value="START-like_dom_sf"/>
</dbReference>
<evidence type="ECO:0000259" key="2">
    <source>
        <dbReference type="Pfam" id="PF08327"/>
    </source>
</evidence>
<sequence>MENMLQDIKQTVVLNAPVQKVWETVSTSEGIATWFMPNDFQLEVGYEFHVQSPFGPSPCKVTEVNPPNQLSFTWDTDGKVLYKTVFERLLKTKCLL</sequence>
<name>A0A544TNG7_9BACI</name>
<dbReference type="Gene3D" id="3.30.530.20">
    <property type="match status" value="1"/>
</dbReference>
<evidence type="ECO:0000313" key="3">
    <source>
        <dbReference type="EMBL" id="TQR18993.1"/>
    </source>
</evidence>
<dbReference type="Proteomes" id="UP000316626">
    <property type="component" value="Unassembled WGS sequence"/>
</dbReference>
<evidence type="ECO:0000313" key="4">
    <source>
        <dbReference type="Proteomes" id="UP000316626"/>
    </source>
</evidence>
<feature type="domain" description="Activator of Hsp90 ATPase homologue 1/2-like C-terminal" evidence="2">
    <location>
        <begin position="15"/>
        <end position="78"/>
    </location>
</feature>